<dbReference type="OrthoDB" id="6105938at2759"/>
<dbReference type="Pfam" id="PF13445">
    <property type="entry name" value="zf-RING_UBOX"/>
    <property type="match status" value="1"/>
</dbReference>
<dbReference type="Proteomes" id="UP000807769">
    <property type="component" value="Unassembled WGS sequence"/>
</dbReference>
<name>A0A9P7EAR7_9AGAM</name>
<evidence type="ECO:0000256" key="5">
    <source>
        <dbReference type="SAM" id="MobiDB-lite"/>
    </source>
</evidence>
<dbReference type="Gene3D" id="3.30.40.10">
    <property type="entry name" value="Zinc/RING finger domain, C3HC4 (zinc finger)"/>
    <property type="match status" value="1"/>
</dbReference>
<comment type="caution">
    <text evidence="7">The sequence shown here is derived from an EMBL/GenBank/DDBJ whole genome shotgun (WGS) entry which is preliminary data.</text>
</comment>
<keyword evidence="2 4" id="KW-0863">Zinc-finger</keyword>
<evidence type="ECO:0000256" key="2">
    <source>
        <dbReference type="ARBA" id="ARBA00022771"/>
    </source>
</evidence>
<dbReference type="PROSITE" id="PS50089">
    <property type="entry name" value="ZF_RING_2"/>
    <property type="match status" value="1"/>
</dbReference>
<feature type="domain" description="RING-type" evidence="6">
    <location>
        <begin position="10"/>
        <end position="52"/>
    </location>
</feature>
<proteinExistence type="predicted"/>
<evidence type="ECO:0000256" key="1">
    <source>
        <dbReference type="ARBA" id="ARBA00022723"/>
    </source>
</evidence>
<dbReference type="SMART" id="SM00184">
    <property type="entry name" value="RING"/>
    <property type="match status" value="1"/>
</dbReference>
<gene>
    <name evidence="7" type="ORF">BJ212DRAFT_1354533</name>
</gene>
<keyword evidence="8" id="KW-1185">Reference proteome</keyword>
<accession>A0A9P7EAR7</accession>
<dbReference type="InterPro" id="IPR001841">
    <property type="entry name" value="Znf_RING"/>
</dbReference>
<dbReference type="InterPro" id="IPR013083">
    <property type="entry name" value="Znf_RING/FYVE/PHD"/>
</dbReference>
<protein>
    <recommendedName>
        <fullName evidence="6">RING-type domain-containing protein</fullName>
    </recommendedName>
</protein>
<sequence length="275" mass="31064">MLVIHPSSCCDICLDLYSTSDLATSPHAIQCGHIFCFRCLYSFDTSTCPFCREVFDLDGAKKLHVGNAPEREDAERDNADQDNAKRDNAKQGVVHDHANFLLHRMSLISGEGVPEADVAEVVSEVQEWLESQPDDPYSHIPLRAALYSLHRYKALQLENEREKAEYRLRDLLRNSTLTTGHGSRTSRAVEDSIARIEEIETEHALASRAMEDNLTRIEEIEIEHALEVIIEFSSVYVGLNLRPHSCHNCNLSCKTLTIPNLKISTSPTHHWQRSG</sequence>
<feature type="compositionally biased region" description="Basic and acidic residues" evidence="5">
    <location>
        <begin position="69"/>
        <end position="89"/>
    </location>
</feature>
<evidence type="ECO:0000259" key="6">
    <source>
        <dbReference type="PROSITE" id="PS50089"/>
    </source>
</evidence>
<dbReference type="RefSeq" id="XP_041193054.1">
    <property type="nucleotide sequence ID" value="XM_041335629.1"/>
</dbReference>
<dbReference type="EMBL" id="JABBWG010000016">
    <property type="protein sequence ID" value="KAG1816381.1"/>
    <property type="molecule type" value="Genomic_DNA"/>
</dbReference>
<reference evidence="7" key="1">
    <citation type="journal article" date="2020" name="New Phytol.">
        <title>Comparative genomics reveals dynamic genome evolution in host specialist ectomycorrhizal fungi.</title>
        <authorList>
            <person name="Lofgren L.A."/>
            <person name="Nguyen N.H."/>
            <person name="Vilgalys R."/>
            <person name="Ruytinx J."/>
            <person name="Liao H.L."/>
            <person name="Branco S."/>
            <person name="Kuo A."/>
            <person name="LaButti K."/>
            <person name="Lipzen A."/>
            <person name="Andreopoulos W."/>
            <person name="Pangilinan J."/>
            <person name="Riley R."/>
            <person name="Hundley H."/>
            <person name="Na H."/>
            <person name="Barry K."/>
            <person name="Grigoriev I.V."/>
            <person name="Stajich J.E."/>
            <person name="Kennedy P.G."/>
        </authorList>
    </citation>
    <scope>NUCLEOTIDE SEQUENCE</scope>
    <source>
        <strain evidence="7">MN1</strain>
    </source>
</reference>
<dbReference type="SUPFAM" id="SSF57850">
    <property type="entry name" value="RING/U-box"/>
    <property type="match status" value="1"/>
</dbReference>
<evidence type="ECO:0000313" key="8">
    <source>
        <dbReference type="Proteomes" id="UP000807769"/>
    </source>
</evidence>
<dbReference type="GO" id="GO:0008270">
    <property type="term" value="F:zinc ion binding"/>
    <property type="evidence" value="ECO:0007669"/>
    <property type="project" value="UniProtKB-KW"/>
</dbReference>
<dbReference type="GeneID" id="64629646"/>
<dbReference type="AlphaFoldDB" id="A0A9P7EAR7"/>
<dbReference type="InterPro" id="IPR017907">
    <property type="entry name" value="Znf_RING_CS"/>
</dbReference>
<organism evidence="7 8">
    <name type="scientific">Suillus subaureus</name>
    <dbReference type="NCBI Taxonomy" id="48587"/>
    <lineage>
        <taxon>Eukaryota</taxon>
        <taxon>Fungi</taxon>
        <taxon>Dikarya</taxon>
        <taxon>Basidiomycota</taxon>
        <taxon>Agaricomycotina</taxon>
        <taxon>Agaricomycetes</taxon>
        <taxon>Agaricomycetidae</taxon>
        <taxon>Boletales</taxon>
        <taxon>Suillineae</taxon>
        <taxon>Suillaceae</taxon>
        <taxon>Suillus</taxon>
    </lineage>
</organism>
<dbReference type="PROSITE" id="PS00518">
    <property type="entry name" value="ZF_RING_1"/>
    <property type="match status" value="1"/>
</dbReference>
<evidence type="ECO:0000313" key="7">
    <source>
        <dbReference type="EMBL" id="KAG1816381.1"/>
    </source>
</evidence>
<feature type="region of interest" description="Disordered" evidence="5">
    <location>
        <begin position="66"/>
        <end position="89"/>
    </location>
</feature>
<evidence type="ECO:0000256" key="3">
    <source>
        <dbReference type="ARBA" id="ARBA00022833"/>
    </source>
</evidence>
<keyword evidence="1" id="KW-0479">Metal-binding</keyword>
<keyword evidence="3" id="KW-0862">Zinc</keyword>
<evidence type="ECO:0000256" key="4">
    <source>
        <dbReference type="PROSITE-ProRule" id="PRU00175"/>
    </source>
</evidence>
<dbReference type="InterPro" id="IPR027370">
    <property type="entry name" value="Znf-RING_euk"/>
</dbReference>